<dbReference type="Gene3D" id="3.30.160.140">
    <property type="entry name" value="Shew3726-like"/>
    <property type="match status" value="1"/>
</dbReference>
<evidence type="ECO:0000313" key="1">
    <source>
        <dbReference type="EMBL" id="WDD99141.1"/>
    </source>
</evidence>
<dbReference type="KEGG" id="tact:SG35_000130"/>
<organism evidence="1 2">
    <name type="scientific">Thalassomonas actiniarum</name>
    <dbReference type="NCBI Taxonomy" id="485447"/>
    <lineage>
        <taxon>Bacteria</taxon>
        <taxon>Pseudomonadati</taxon>
        <taxon>Pseudomonadota</taxon>
        <taxon>Gammaproteobacteria</taxon>
        <taxon>Alteromonadales</taxon>
        <taxon>Colwelliaceae</taxon>
        <taxon>Thalassomonas</taxon>
    </lineage>
</organism>
<evidence type="ECO:0000313" key="2">
    <source>
        <dbReference type="Proteomes" id="UP000032568"/>
    </source>
</evidence>
<dbReference type="RefSeq" id="WP_044833163.1">
    <property type="nucleotide sequence ID" value="NZ_CP059735.1"/>
</dbReference>
<name>A0AAF0C1L9_9GAMM</name>
<gene>
    <name evidence="1" type="ORF">SG35_000130</name>
</gene>
<proteinExistence type="predicted"/>
<dbReference type="SUPFAM" id="SSF160272">
    <property type="entry name" value="Shew3726-like"/>
    <property type="match status" value="1"/>
</dbReference>
<dbReference type="Proteomes" id="UP000032568">
    <property type="component" value="Chromosome"/>
</dbReference>
<dbReference type="EMBL" id="CP059735">
    <property type="protein sequence ID" value="WDD99141.1"/>
    <property type="molecule type" value="Genomic_DNA"/>
</dbReference>
<sequence>MNQAILFNDDIHFNEAHNAWSFTGLMAGQKVTVFIKQSYPDKNLVITDCVRFDWEEAVEIWLEQHEPDLNNEIHLKL</sequence>
<protein>
    <submittedName>
        <fullName evidence="1">Uncharacterized protein</fullName>
    </submittedName>
</protein>
<reference evidence="1 2" key="2">
    <citation type="journal article" date="2022" name="Mar. Drugs">
        <title>Bioassay-Guided Fractionation Leads to the Detection of Cholic Acid Generated by the Rare Thalassomonas sp.</title>
        <authorList>
            <person name="Pheiffer F."/>
            <person name="Schneider Y.K."/>
            <person name="Hansen E.H."/>
            <person name="Andersen J.H."/>
            <person name="Isaksson J."/>
            <person name="Busche T."/>
            <person name="R C."/>
            <person name="Kalinowski J."/>
            <person name="Zyl L.V."/>
            <person name="Trindade M."/>
        </authorList>
    </citation>
    <scope>NUCLEOTIDE SEQUENCE [LARGE SCALE GENOMIC DNA]</scope>
    <source>
        <strain evidence="1 2">A5K-106</strain>
    </source>
</reference>
<dbReference type="InterPro" id="IPR036692">
    <property type="entry name" value="Shew3726-like_sf"/>
</dbReference>
<reference evidence="1 2" key="1">
    <citation type="journal article" date="2015" name="Genome Announc.">
        <title>Draft Genome Sequences of Marine Isolates of Thalassomonas viridans and Thalassomonas actiniarum.</title>
        <authorList>
            <person name="Olonade I."/>
            <person name="van Zyl L.J."/>
            <person name="Trindade M."/>
        </authorList>
    </citation>
    <scope>NUCLEOTIDE SEQUENCE [LARGE SCALE GENOMIC DNA]</scope>
    <source>
        <strain evidence="1 2">A5K-106</strain>
    </source>
</reference>
<accession>A0AAF0C1L9</accession>
<dbReference type="AlphaFoldDB" id="A0AAF0C1L9"/>
<keyword evidence="2" id="KW-1185">Reference proteome</keyword>